<keyword evidence="2" id="KW-0378">Hydrolase</keyword>
<dbReference type="InterPro" id="IPR003695">
    <property type="entry name" value="Ppx_GppA_N"/>
</dbReference>
<reference evidence="2" key="2">
    <citation type="journal article" date="2014" name="ISME J.">
        <title>Microbial stratification in low pH oxic and suboxic macroscopic growths along an acid mine drainage.</title>
        <authorList>
            <person name="Mendez-Garcia C."/>
            <person name="Mesa V."/>
            <person name="Sprenger R.R."/>
            <person name="Richter M."/>
            <person name="Diez M.S."/>
            <person name="Solano J."/>
            <person name="Bargiela R."/>
            <person name="Golyshina O.V."/>
            <person name="Manteca A."/>
            <person name="Ramos J.L."/>
            <person name="Gallego J.R."/>
            <person name="Llorente I."/>
            <person name="Martins Dos Santos V.A."/>
            <person name="Jensen O.N."/>
            <person name="Pelaez A.I."/>
            <person name="Sanchez J."/>
            <person name="Ferrer M."/>
        </authorList>
    </citation>
    <scope>NUCLEOTIDE SEQUENCE</scope>
</reference>
<dbReference type="Pfam" id="PF02541">
    <property type="entry name" value="Ppx-GppA"/>
    <property type="match status" value="1"/>
</dbReference>
<feature type="non-terminal residue" evidence="2">
    <location>
        <position position="173"/>
    </location>
</feature>
<name>T0ZT56_9ZZZZ</name>
<dbReference type="SUPFAM" id="SSF53067">
    <property type="entry name" value="Actin-like ATPase domain"/>
    <property type="match status" value="2"/>
</dbReference>
<evidence type="ECO:0000313" key="2">
    <source>
        <dbReference type="EMBL" id="EQD51431.1"/>
    </source>
</evidence>
<comment type="caution">
    <text evidence="2">The sequence shown here is derived from an EMBL/GenBank/DDBJ whole genome shotgun (WGS) entry which is preliminary data.</text>
</comment>
<reference evidence="2" key="1">
    <citation type="submission" date="2013-08" db="EMBL/GenBank/DDBJ databases">
        <authorList>
            <person name="Mendez C."/>
            <person name="Richter M."/>
            <person name="Ferrer M."/>
            <person name="Sanchez J."/>
        </authorList>
    </citation>
    <scope>NUCLEOTIDE SEQUENCE</scope>
</reference>
<dbReference type="Gene3D" id="3.30.420.150">
    <property type="entry name" value="Exopolyphosphatase. Domain 2"/>
    <property type="match status" value="1"/>
</dbReference>
<dbReference type="GO" id="GO:0008894">
    <property type="term" value="F:guanosine-5'-triphosphate,3'-diphosphate diphosphatase activity"/>
    <property type="evidence" value="ECO:0007669"/>
    <property type="project" value="UniProtKB-EC"/>
</dbReference>
<dbReference type="Gene3D" id="3.30.420.40">
    <property type="match status" value="1"/>
</dbReference>
<dbReference type="InterPro" id="IPR043129">
    <property type="entry name" value="ATPase_NBD"/>
</dbReference>
<proteinExistence type="predicted"/>
<feature type="domain" description="Ppx/GppA phosphatase N-terminal" evidence="1">
    <location>
        <begin position="3"/>
        <end position="136"/>
    </location>
</feature>
<dbReference type="InterPro" id="IPR050273">
    <property type="entry name" value="GppA/Ppx_hydrolase"/>
</dbReference>
<dbReference type="PANTHER" id="PTHR30005">
    <property type="entry name" value="EXOPOLYPHOSPHATASE"/>
    <property type="match status" value="1"/>
</dbReference>
<dbReference type="EMBL" id="AUZZ01004917">
    <property type="protein sequence ID" value="EQD51431.1"/>
    <property type="molecule type" value="Genomic_DNA"/>
</dbReference>
<feature type="non-terminal residue" evidence="2">
    <location>
        <position position="1"/>
    </location>
</feature>
<evidence type="ECO:0000259" key="1">
    <source>
        <dbReference type="Pfam" id="PF02541"/>
    </source>
</evidence>
<sequence length="173" mass="18798">TLAVATSAVRDAPNGPEFLRAVERSSGLLLRTISGAEEARYGYLGIAGAWELHDDVVCDLGGGSLQLVEVVRGAQRSAVSLPLGVLRLSQRFFEHDPPKKREMEELHDHVRAALKAAFAGFSVKTPGLYAVGGTVRALARAAIDFRAWPIDRVHGYPLFDYDVEALGELLQEM</sequence>
<gene>
    <name evidence="2" type="ORF">B2A_06892</name>
</gene>
<protein>
    <submittedName>
        <fullName evidence="2">Ppx/GppA phosphatase</fullName>
        <ecNumber evidence="2">3.6.1.40</ecNumber>
    </submittedName>
</protein>
<dbReference type="AlphaFoldDB" id="T0ZT56"/>
<dbReference type="PANTHER" id="PTHR30005:SF0">
    <property type="entry name" value="RETROGRADE REGULATION PROTEIN 2"/>
    <property type="match status" value="1"/>
</dbReference>
<organism evidence="2">
    <name type="scientific">mine drainage metagenome</name>
    <dbReference type="NCBI Taxonomy" id="410659"/>
    <lineage>
        <taxon>unclassified sequences</taxon>
        <taxon>metagenomes</taxon>
        <taxon>ecological metagenomes</taxon>
    </lineage>
</organism>
<accession>T0ZT56</accession>
<dbReference type="EC" id="3.6.1.40" evidence="2"/>